<feature type="compositionally biased region" description="Polar residues" evidence="2">
    <location>
        <begin position="251"/>
        <end position="271"/>
    </location>
</feature>
<dbReference type="Proteomes" id="UP000799640">
    <property type="component" value="Unassembled WGS sequence"/>
</dbReference>
<keyword evidence="5" id="KW-1185">Reference proteome</keyword>
<feature type="compositionally biased region" description="Low complexity" evidence="2">
    <location>
        <begin position="1"/>
        <end position="16"/>
    </location>
</feature>
<feature type="region of interest" description="Disordered" evidence="2">
    <location>
        <begin position="582"/>
        <end position="604"/>
    </location>
</feature>
<feature type="region of interest" description="Disordered" evidence="2">
    <location>
        <begin position="111"/>
        <end position="211"/>
    </location>
</feature>
<dbReference type="OrthoDB" id="4150467at2759"/>
<dbReference type="InterPro" id="IPR001138">
    <property type="entry name" value="Zn2Cys6_DnaBD"/>
</dbReference>
<sequence length="604" mass="65447">MTCRSSSHSDSTLLESRYTPPQEKKVGKSVTFEYLMSEPLERKARLPMRVKIWPHDCTESIIATVKNFYGLYDGNGISFEDKHGNTLIAQYDNFYHDMTVYVRVVEGINPAGTPRNSASPKRRRLEPPFELQPGRDISRPSSRALLKRSTSPTANRSQRSVSASTSAKFRSRPNLKGQGSSHGSLVDAHGDGHDGSDSEGGNGSVTSSRRGKVDVLASAEISVDNIVEGGRRKRPRFDSSELPLFVPSQVPMHTSQSSISPQRRVSNNGASPYQPPYHQPFAYTPALPSPQSNGQLEQWHMPSGSAYAQGNGARHRGSFQYGGPRPGYGPTPDPSISVISDEDVAFQLMRLGDASNFSSHGRLSASTVDDALSGKAEVASSAGDASDEEAPHNCTQPNGGRYESEEYHSGEDCDDHRDGSFKGESDGLQPEANGFAKPLEPKTNGVPQRARSTTAPRKILKPAKIRTQAPGKTKVKTEPGAKMPMSPASLPAQSRKTSAASAAAKIDLGPDEEDLSSKPRCQRCRKSKKGCDRQRPCGRCRDAGLTIHDCVSEDEGNGRKGRYGRHMGVIIKKDQPMAIEAPLTGITTSMAPPPLAGNNKKRKR</sequence>
<reference evidence="4" key="1">
    <citation type="journal article" date="2020" name="Stud. Mycol.">
        <title>101 Dothideomycetes genomes: a test case for predicting lifestyles and emergence of pathogens.</title>
        <authorList>
            <person name="Haridas S."/>
            <person name="Albert R."/>
            <person name="Binder M."/>
            <person name="Bloem J."/>
            <person name="Labutti K."/>
            <person name="Salamov A."/>
            <person name="Andreopoulos B."/>
            <person name="Baker S."/>
            <person name="Barry K."/>
            <person name="Bills G."/>
            <person name="Bluhm B."/>
            <person name="Cannon C."/>
            <person name="Castanera R."/>
            <person name="Culley D."/>
            <person name="Daum C."/>
            <person name="Ezra D."/>
            <person name="Gonzalez J."/>
            <person name="Henrissat B."/>
            <person name="Kuo A."/>
            <person name="Liang C."/>
            <person name="Lipzen A."/>
            <person name="Lutzoni F."/>
            <person name="Magnuson J."/>
            <person name="Mondo S."/>
            <person name="Nolan M."/>
            <person name="Ohm R."/>
            <person name="Pangilinan J."/>
            <person name="Park H.-J."/>
            <person name="Ramirez L."/>
            <person name="Alfaro M."/>
            <person name="Sun H."/>
            <person name="Tritt A."/>
            <person name="Yoshinaga Y."/>
            <person name="Zwiers L.-H."/>
            <person name="Turgeon B."/>
            <person name="Goodwin S."/>
            <person name="Spatafora J."/>
            <person name="Crous P."/>
            <person name="Grigoriev I."/>
        </authorList>
    </citation>
    <scope>NUCLEOTIDE SEQUENCE</scope>
    <source>
        <strain evidence="4">CBS 262.69</strain>
    </source>
</reference>
<evidence type="ECO:0000256" key="1">
    <source>
        <dbReference type="ARBA" id="ARBA00023242"/>
    </source>
</evidence>
<dbReference type="GO" id="GO:0008270">
    <property type="term" value="F:zinc ion binding"/>
    <property type="evidence" value="ECO:0007669"/>
    <property type="project" value="InterPro"/>
</dbReference>
<dbReference type="EMBL" id="ML996702">
    <property type="protein sequence ID" value="KAF2397843.1"/>
    <property type="molecule type" value="Genomic_DNA"/>
</dbReference>
<dbReference type="SMART" id="SM00066">
    <property type="entry name" value="GAL4"/>
    <property type="match status" value="1"/>
</dbReference>
<evidence type="ECO:0000313" key="4">
    <source>
        <dbReference type="EMBL" id="KAF2397843.1"/>
    </source>
</evidence>
<feature type="region of interest" description="Disordered" evidence="2">
    <location>
        <begin position="250"/>
        <end position="295"/>
    </location>
</feature>
<dbReference type="AlphaFoldDB" id="A0A6G1HP59"/>
<feature type="domain" description="Zn(2)-C6 fungal-type" evidence="3">
    <location>
        <begin position="520"/>
        <end position="552"/>
    </location>
</feature>
<keyword evidence="1" id="KW-0539">Nucleus</keyword>
<name>A0A6G1HP59_9PEZI</name>
<evidence type="ECO:0000313" key="5">
    <source>
        <dbReference type="Proteomes" id="UP000799640"/>
    </source>
</evidence>
<accession>A0A6G1HP59</accession>
<feature type="compositionally biased region" description="Basic and acidic residues" evidence="2">
    <location>
        <begin position="402"/>
        <end position="425"/>
    </location>
</feature>
<protein>
    <recommendedName>
        <fullName evidence="3">Zn(2)-C6 fungal-type domain-containing protein</fullName>
    </recommendedName>
</protein>
<feature type="compositionally biased region" description="Polar residues" evidence="2">
    <location>
        <begin position="148"/>
        <end position="168"/>
    </location>
</feature>
<dbReference type="GO" id="GO:0000981">
    <property type="term" value="F:DNA-binding transcription factor activity, RNA polymerase II-specific"/>
    <property type="evidence" value="ECO:0007669"/>
    <property type="project" value="InterPro"/>
</dbReference>
<organism evidence="4 5">
    <name type="scientific">Trichodelitschia bisporula</name>
    <dbReference type="NCBI Taxonomy" id="703511"/>
    <lineage>
        <taxon>Eukaryota</taxon>
        <taxon>Fungi</taxon>
        <taxon>Dikarya</taxon>
        <taxon>Ascomycota</taxon>
        <taxon>Pezizomycotina</taxon>
        <taxon>Dothideomycetes</taxon>
        <taxon>Dothideomycetes incertae sedis</taxon>
        <taxon>Phaeotrichales</taxon>
        <taxon>Phaeotrichaceae</taxon>
        <taxon>Trichodelitschia</taxon>
    </lineage>
</organism>
<dbReference type="PROSITE" id="PS50048">
    <property type="entry name" value="ZN2_CY6_FUNGAL_2"/>
    <property type="match status" value="1"/>
</dbReference>
<evidence type="ECO:0000256" key="2">
    <source>
        <dbReference type="SAM" id="MobiDB-lite"/>
    </source>
</evidence>
<evidence type="ECO:0000259" key="3">
    <source>
        <dbReference type="PROSITE" id="PS50048"/>
    </source>
</evidence>
<dbReference type="CDD" id="cd00067">
    <property type="entry name" value="GAL4"/>
    <property type="match status" value="1"/>
</dbReference>
<gene>
    <name evidence="4" type="ORF">EJ06DRAFT_481536</name>
</gene>
<feature type="region of interest" description="Disordered" evidence="2">
    <location>
        <begin position="1"/>
        <end position="22"/>
    </location>
</feature>
<proteinExistence type="predicted"/>
<feature type="region of interest" description="Disordered" evidence="2">
    <location>
        <begin position="374"/>
        <end position="520"/>
    </location>
</feature>